<feature type="non-terminal residue" evidence="1">
    <location>
        <position position="339"/>
    </location>
</feature>
<protein>
    <submittedName>
        <fullName evidence="1">Uncharacterized protein</fullName>
    </submittedName>
</protein>
<reference evidence="1" key="1">
    <citation type="journal article" date="2015" name="Nature">
        <title>Complex archaea that bridge the gap between prokaryotes and eukaryotes.</title>
        <authorList>
            <person name="Spang A."/>
            <person name="Saw J.H."/>
            <person name="Jorgensen S.L."/>
            <person name="Zaremba-Niedzwiedzka K."/>
            <person name="Martijn J."/>
            <person name="Lind A.E."/>
            <person name="van Eijk R."/>
            <person name="Schleper C."/>
            <person name="Guy L."/>
            <person name="Ettema T.J."/>
        </authorList>
    </citation>
    <scope>NUCLEOTIDE SEQUENCE</scope>
</reference>
<gene>
    <name evidence="1" type="ORF">LCGC14_2542800</name>
</gene>
<organism evidence="1">
    <name type="scientific">marine sediment metagenome</name>
    <dbReference type="NCBI Taxonomy" id="412755"/>
    <lineage>
        <taxon>unclassified sequences</taxon>
        <taxon>metagenomes</taxon>
        <taxon>ecological metagenomes</taxon>
    </lineage>
</organism>
<dbReference type="EMBL" id="LAZR01041536">
    <property type="protein sequence ID" value="KKL11735.1"/>
    <property type="molecule type" value="Genomic_DNA"/>
</dbReference>
<dbReference type="AlphaFoldDB" id="A0A0F9AQP9"/>
<accession>A0A0F9AQP9</accession>
<comment type="caution">
    <text evidence="1">The sequence shown here is derived from an EMBL/GenBank/DDBJ whole genome shotgun (WGS) entry which is preliminary data.</text>
</comment>
<sequence>MVIPQARELTEAEKQKGFKQIVFVRPAPPTLGKGVVEEVDPKTGKLTGATFSPSDIGQFGPSGRRGKGFLFVSVPARAEVTASIRRRETIQEQKALAQKEAEFESKRIAEGKVKAKDVVLTQRGSRVILQRILREQAQKKLRERLRFPTKEQRVRETLFRQELLAAGLETRRQVQESLLEKLPTGEEITRIVSGQAIPIGFIPPEQALLDIRLAREGIKLPEELTIGQRFGIFIRDVTPESVFKGFIDISETLGEDVLTLAKAPPPTTPQFSIALATDKELREAAVRVSVIGATAGALTLLPPAAKLGAGLLFTGLETKRFIERPTGEQLGRTLFVVGV</sequence>
<proteinExistence type="predicted"/>
<evidence type="ECO:0000313" key="1">
    <source>
        <dbReference type="EMBL" id="KKL11735.1"/>
    </source>
</evidence>
<name>A0A0F9AQP9_9ZZZZ</name>